<accession>A0A9W5TDJ7</accession>
<organism evidence="1 2">
    <name type="scientific">Babesia ovis</name>
    <dbReference type="NCBI Taxonomy" id="5869"/>
    <lineage>
        <taxon>Eukaryota</taxon>
        <taxon>Sar</taxon>
        <taxon>Alveolata</taxon>
        <taxon>Apicomplexa</taxon>
        <taxon>Aconoidasida</taxon>
        <taxon>Piroplasmida</taxon>
        <taxon>Babesiidae</taxon>
        <taxon>Babesia</taxon>
    </lineage>
</organism>
<dbReference type="Proteomes" id="UP001057455">
    <property type="component" value="Unassembled WGS sequence"/>
</dbReference>
<evidence type="ECO:0000313" key="2">
    <source>
        <dbReference type="Proteomes" id="UP001057455"/>
    </source>
</evidence>
<dbReference type="AlphaFoldDB" id="A0A9W5TDJ7"/>
<gene>
    <name evidence="1" type="ORF">BaOVIS_030140</name>
</gene>
<comment type="caution">
    <text evidence="1">The sequence shown here is derived from an EMBL/GenBank/DDBJ whole genome shotgun (WGS) entry which is preliminary data.</text>
</comment>
<sequence length="445" mass="50084">MTTGLDVFVKGFQRYRLLSAEDKRKLLGAHRLKDIPHQNLKELEKALDINLDGSARSKPAAVSEGYELPSAVTASSRISAELRRLKTRTHGSSGAGGRYKPLGAGVSKYFMGIDPNTPLEPYEITSPLFEDATESATLVSDVQKAGAYEDVGTMLSAMRPVKPDTFSDNFLDIMSRAIEQHLMRIERPMLCNELSDFESSYAMQRATLRNLLVNRCTRNAFDETRVDRFLDRLSFSSQRLDAPMPPECLEPLVAFCGHQSYSFDPLTRLGQKLENLQRFVHAIVEGDEAYLQALGTPEECRVGPPSKYPFRNYYSFDSCIPDDVTGSINMGKPRVGPSVRYHNLQSVAHSLPADRKYRAVVAHAIRVLERSKGWDHASKVKAINRLVQVYNNLAPSTYYERVLSRAIPSVRTKGTVVSTKSRQEVFNRGLKYIGSLTRNHWMKRK</sequence>
<name>A0A9W5TDJ7_BABOV</name>
<reference evidence="1" key="1">
    <citation type="submission" date="2019-12" db="EMBL/GenBank/DDBJ databases">
        <title>Genome sequence of Babesia ovis.</title>
        <authorList>
            <person name="Yamagishi J."/>
            <person name="Sevinc F."/>
            <person name="Xuan X."/>
        </authorList>
    </citation>
    <scope>NUCLEOTIDE SEQUENCE</scope>
    <source>
        <strain evidence="1">Selcuk</strain>
    </source>
</reference>
<dbReference type="OrthoDB" id="416353at2759"/>
<evidence type="ECO:0000313" key="1">
    <source>
        <dbReference type="EMBL" id="GFE55610.1"/>
    </source>
</evidence>
<proteinExistence type="predicted"/>
<dbReference type="EMBL" id="BLIY01000023">
    <property type="protein sequence ID" value="GFE55610.1"/>
    <property type="molecule type" value="Genomic_DNA"/>
</dbReference>
<protein>
    <submittedName>
        <fullName evidence="1">DNA double-strand break repair rad50 ATPase, putative</fullName>
    </submittedName>
</protein>
<keyword evidence="2" id="KW-1185">Reference proteome</keyword>